<feature type="transmembrane region" description="Helical" evidence="11">
    <location>
        <begin position="159"/>
        <end position="183"/>
    </location>
</feature>
<evidence type="ECO:0000256" key="11">
    <source>
        <dbReference type="SAM" id="Phobius"/>
    </source>
</evidence>
<accession>A0A6J7KSC9</accession>
<evidence type="ECO:0000256" key="4">
    <source>
        <dbReference type="ARBA" id="ARBA00022692"/>
    </source>
</evidence>
<proteinExistence type="inferred from homology"/>
<dbReference type="SUPFAM" id="SSF161111">
    <property type="entry name" value="Cation efflux protein transmembrane domain-like"/>
    <property type="match status" value="1"/>
</dbReference>
<feature type="transmembrane region" description="Helical" evidence="11">
    <location>
        <begin position="85"/>
        <end position="103"/>
    </location>
</feature>
<dbReference type="Gene3D" id="1.20.1510.10">
    <property type="entry name" value="Cation efflux protein transmembrane domain"/>
    <property type="match status" value="1"/>
</dbReference>
<evidence type="ECO:0000256" key="5">
    <source>
        <dbReference type="ARBA" id="ARBA00022753"/>
    </source>
</evidence>
<evidence type="ECO:0000256" key="9">
    <source>
        <dbReference type="ARBA" id="ARBA00023136"/>
    </source>
</evidence>
<comment type="subcellular location">
    <subcellularLocation>
        <location evidence="2">Cytoplasmic vesicle</location>
        <location evidence="2">Secretory vesicle</location>
        <location evidence="2">Synaptic vesicle membrane</location>
        <topology evidence="2">Multi-pass membrane protein</topology>
    </subcellularLocation>
    <subcellularLocation>
        <location evidence="1">Early endosome membrane</location>
    </subcellularLocation>
</comment>
<evidence type="ECO:0000256" key="6">
    <source>
        <dbReference type="ARBA" id="ARBA00022833"/>
    </source>
</evidence>
<evidence type="ECO:0000256" key="1">
    <source>
        <dbReference type="ARBA" id="ARBA00004146"/>
    </source>
</evidence>
<evidence type="ECO:0000256" key="7">
    <source>
        <dbReference type="ARBA" id="ARBA00022989"/>
    </source>
</evidence>
<dbReference type="GO" id="GO:0030672">
    <property type="term" value="C:synaptic vesicle membrane"/>
    <property type="evidence" value="ECO:0007669"/>
    <property type="project" value="UniProtKB-SubCell"/>
</dbReference>
<dbReference type="EMBL" id="CAFBMK010000444">
    <property type="protein sequence ID" value="CAB4958690.1"/>
    <property type="molecule type" value="Genomic_DNA"/>
</dbReference>
<keyword evidence="10" id="KW-0968">Cytoplasmic vesicle</keyword>
<keyword evidence="7 11" id="KW-1133">Transmembrane helix</keyword>
<feature type="transmembrane region" description="Helical" evidence="11">
    <location>
        <begin position="52"/>
        <end position="73"/>
    </location>
</feature>
<evidence type="ECO:0000256" key="2">
    <source>
        <dbReference type="ARBA" id="ARBA00004644"/>
    </source>
</evidence>
<evidence type="ECO:0000259" key="12">
    <source>
        <dbReference type="Pfam" id="PF01545"/>
    </source>
</evidence>
<evidence type="ECO:0000256" key="8">
    <source>
        <dbReference type="ARBA" id="ARBA00023018"/>
    </source>
</evidence>
<organism evidence="13">
    <name type="scientific">freshwater metagenome</name>
    <dbReference type="NCBI Taxonomy" id="449393"/>
    <lineage>
        <taxon>unclassified sequences</taxon>
        <taxon>metagenomes</taxon>
        <taxon>ecological metagenomes</taxon>
    </lineage>
</organism>
<comment type="similarity">
    <text evidence="3">Belongs to the TMEM163 family.</text>
</comment>
<feature type="domain" description="Cation efflux protein transmembrane" evidence="12">
    <location>
        <begin position="91"/>
        <end position="201"/>
    </location>
</feature>
<protein>
    <submittedName>
        <fullName evidence="13">Unannotated protein</fullName>
    </submittedName>
</protein>
<dbReference type="Pfam" id="PF01545">
    <property type="entry name" value="Cation_efflux"/>
    <property type="match status" value="1"/>
</dbReference>
<gene>
    <name evidence="13" type="ORF">UFOPK3564_03921</name>
</gene>
<dbReference type="InterPro" id="IPR027469">
    <property type="entry name" value="Cation_efflux_TMD_sf"/>
</dbReference>
<keyword evidence="8" id="KW-0770">Synapse</keyword>
<dbReference type="AlphaFoldDB" id="A0A6J7KSC9"/>
<name>A0A6J7KSC9_9ZZZZ</name>
<keyword evidence="5" id="KW-0967">Endosome</keyword>
<keyword evidence="6" id="KW-0862">Zinc</keyword>
<keyword evidence="4 11" id="KW-0812">Transmembrane</keyword>
<dbReference type="InterPro" id="IPR058533">
    <property type="entry name" value="Cation_efflux_TM"/>
</dbReference>
<dbReference type="PANTHER" id="PTHR31937">
    <property type="entry name" value="TRANSMEMBRANE PROTEIN 163"/>
    <property type="match status" value="1"/>
</dbReference>
<evidence type="ECO:0000313" key="13">
    <source>
        <dbReference type="EMBL" id="CAB4958690.1"/>
    </source>
</evidence>
<feature type="transmembrane region" description="Helical" evidence="11">
    <location>
        <begin position="25"/>
        <end position="46"/>
    </location>
</feature>
<feature type="transmembrane region" description="Helical" evidence="11">
    <location>
        <begin position="118"/>
        <end position="138"/>
    </location>
</feature>
<keyword evidence="9 11" id="KW-0472">Membrane</keyword>
<dbReference type="GO" id="GO:0008324">
    <property type="term" value="F:monoatomic cation transmembrane transporter activity"/>
    <property type="evidence" value="ECO:0007669"/>
    <property type="project" value="InterPro"/>
</dbReference>
<dbReference type="GO" id="GO:0031901">
    <property type="term" value="C:early endosome membrane"/>
    <property type="evidence" value="ECO:0007669"/>
    <property type="project" value="UniProtKB-SubCell"/>
</dbReference>
<evidence type="ECO:0000256" key="3">
    <source>
        <dbReference type="ARBA" id="ARBA00008731"/>
    </source>
</evidence>
<evidence type="ECO:0000256" key="10">
    <source>
        <dbReference type="ARBA" id="ARBA00023329"/>
    </source>
</evidence>
<sequence length="216" mass="22715">MTGIGQPAGPDAPPEAALRRRGLQLAWLIVVWDVIEGAVAITAGIAAGSIALIGFGLDSTIEVFAASVVIWQLRGGERARARQAPALRLIAITFFVLAAYVSVESVRDLVGGDEAEGSIVGIVLNIVALLVMVPVALAQARVGRALDNPVLIAQSKETWLSNYLSVSLLVGLALNEAFGLWWADPVVALLLAAVALNEGRETWESATEARTDRTPS</sequence>
<reference evidence="13" key="1">
    <citation type="submission" date="2020-05" db="EMBL/GenBank/DDBJ databases">
        <authorList>
            <person name="Chiriac C."/>
            <person name="Salcher M."/>
            <person name="Ghai R."/>
            <person name="Kavagutti S V."/>
        </authorList>
    </citation>
    <scope>NUCLEOTIDE SEQUENCE</scope>
</reference>
<dbReference type="InterPro" id="IPR026765">
    <property type="entry name" value="Tmem163"/>
</dbReference>
<dbReference type="PANTHER" id="PTHR31937:SF2">
    <property type="entry name" value="TRANSMEMBRANE PROTEIN 163"/>
    <property type="match status" value="1"/>
</dbReference>